<feature type="region of interest" description="Disordered" evidence="1">
    <location>
        <begin position="575"/>
        <end position="596"/>
    </location>
</feature>
<dbReference type="AlphaFoldDB" id="A0A0E3ZFC3"/>
<organism evidence="3 4">
    <name type="scientific">Pontibacter korlensis</name>
    <dbReference type="NCBI Taxonomy" id="400092"/>
    <lineage>
        <taxon>Bacteria</taxon>
        <taxon>Pseudomonadati</taxon>
        <taxon>Bacteroidota</taxon>
        <taxon>Cytophagia</taxon>
        <taxon>Cytophagales</taxon>
        <taxon>Hymenobacteraceae</taxon>
        <taxon>Pontibacter</taxon>
    </lineage>
</organism>
<evidence type="ECO:0000259" key="2">
    <source>
        <dbReference type="SMART" id="SM01008"/>
    </source>
</evidence>
<gene>
    <name evidence="3" type="ORF">PKOR_15285</name>
</gene>
<dbReference type="PATRIC" id="fig|400092.3.peg.3333"/>
<dbReference type="Pfam" id="PF20256">
    <property type="entry name" value="MoCoBD_2"/>
    <property type="match status" value="1"/>
</dbReference>
<dbReference type="InterPro" id="IPR000674">
    <property type="entry name" value="Ald_Oxase/Xan_DH_a/b"/>
</dbReference>
<accession>A0A0E3ZFC3</accession>
<protein>
    <submittedName>
        <fullName evidence="3">Aldehyde oxidase</fullName>
    </submittedName>
</protein>
<dbReference type="Proteomes" id="UP000033109">
    <property type="component" value="Chromosome"/>
</dbReference>
<dbReference type="PANTHER" id="PTHR11908:SF153">
    <property type="entry name" value="DEHYDROGENASE"/>
    <property type="match status" value="1"/>
</dbReference>
<dbReference type="EMBL" id="CP009621">
    <property type="protein sequence ID" value="AKD04204.1"/>
    <property type="molecule type" value="Genomic_DNA"/>
</dbReference>
<dbReference type="GO" id="GO:0016491">
    <property type="term" value="F:oxidoreductase activity"/>
    <property type="evidence" value="ECO:0007669"/>
    <property type="project" value="InterPro"/>
</dbReference>
<dbReference type="KEGG" id="pko:PKOR_15285"/>
<dbReference type="InterPro" id="IPR036856">
    <property type="entry name" value="Ald_Oxase/Xan_DH_a/b_sf"/>
</dbReference>
<keyword evidence="4" id="KW-1185">Reference proteome</keyword>
<dbReference type="STRING" id="400092.PKOR_15285"/>
<dbReference type="InterPro" id="IPR016208">
    <property type="entry name" value="Ald_Oxase/xanthine_DH-like"/>
</dbReference>
<dbReference type="SMART" id="SM01008">
    <property type="entry name" value="Ald_Xan_dh_C"/>
    <property type="match status" value="1"/>
</dbReference>
<feature type="compositionally biased region" description="Basic and acidic residues" evidence="1">
    <location>
        <begin position="583"/>
        <end position="594"/>
    </location>
</feature>
<dbReference type="InterPro" id="IPR046867">
    <property type="entry name" value="AldOxase/xan_DH_MoCoBD2"/>
</dbReference>
<dbReference type="GO" id="GO:0005506">
    <property type="term" value="F:iron ion binding"/>
    <property type="evidence" value="ECO:0007669"/>
    <property type="project" value="InterPro"/>
</dbReference>
<dbReference type="PANTHER" id="PTHR11908">
    <property type="entry name" value="XANTHINE DEHYDROGENASE"/>
    <property type="match status" value="1"/>
</dbReference>
<dbReference type="InterPro" id="IPR037165">
    <property type="entry name" value="AldOxase/xan_DH_Mopterin-bd_sf"/>
</dbReference>
<sequence>MMKTTQIGQPSNRVDGRAKVTGEAKYAAEFTAPGLLYGFVVSSAIARGKIKSIDTSKALALEGVHEVFSHENRPAYVWFDENYQDKDSPPGAPFRPLYSNEIQFSMQPIALVVADTFELARYAAMLVEVAYEESPFDTDFDANLDKAYVPSEYKSTPPSDPWGNPDEALASADLKLEEEYAHPSEHHNPMEMHASTAVWGDDGKLTIYDKIQGVQNSQQYISTAFGVPKEDVQVISPFVGGAFGSGLRPQYQLFLAVLAARELKRSVRVVLTRQQMFSFGHRPKTLQRFSVGASADGKLEAIHQHAFAETSKFEDYSEDVVIWPGVLYKCDNVKLSHKLVALDVYTPLDMRAPGGTTGIYALECAMDEMAYKAGVDPLEFRIKNYSEKDQNGDKPFSSKELRECYRQGAEKFGWAKRSLEPRSMKEERNLIGWGFAQGAWEATQKPAAAKAVLTTDGKLTVSSATADIGTGTYTVMTQIAAETVGLPLENVTFQLGDSSLPMSPLEGGSWTVSSVGSAVKAVCDKVRGKLFELAKQVANSPLAGAQLEDVSFADGQISLNADPTKSVSIADALKQNPGNSMEQEVKNEPSEEQQKYSPYAHSATFVEVKVDEDLGTVKVTRVVSAIAGGRIINPKTARSQILGGVVWGIGAAMEEETVMDNNLGRFMNHDLDKYHVPVNADVHEIEVIFVEEKDDIVNPLGAKGLGEIGIVSVAPAIANAVFHATGKRVRELPITLDKLL</sequence>
<dbReference type="Pfam" id="PF02738">
    <property type="entry name" value="MoCoBD_1"/>
    <property type="match status" value="1"/>
</dbReference>
<dbReference type="OrthoDB" id="9759099at2"/>
<evidence type="ECO:0000313" key="4">
    <source>
        <dbReference type="Proteomes" id="UP000033109"/>
    </source>
</evidence>
<dbReference type="Gene3D" id="3.90.1170.50">
    <property type="entry name" value="Aldehyde oxidase/xanthine dehydrogenase, a/b hammerhead"/>
    <property type="match status" value="1"/>
</dbReference>
<dbReference type="SUPFAM" id="SSF54665">
    <property type="entry name" value="CO dehydrogenase molybdoprotein N-domain-like"/>
    <property type="match status" value="1"/>
</dbReference>
<evidence type="ECO:0000313" key="3">
    <source>
        <dbReference type="EMBL" id="AKD04204.1"/>
    </source>
</evidence>
<dbReference type="Pfam" id="PF01315">
    <property type="entry name" value="Ald_Xan_dh_C"/>
    <property type="match status" value="1"/>
</dbReference>
<feature type="domain" description="Aldehyde oxidase/xanthine dehydrogenase a/b hammerhead" evidence="2">
    <location>
        <begin position="21"/>
        <end position="135"/>
    </location>
</feature>
<reference evidence="3 4" key="1">
    <citation type="journal article" date="2015" name="Sci. Rep.">
        <title>Unraveling adaptation of Pontibacter korlensis to radiation and infertility in desert through complete genome and comparative transcriptomic analysis.</title>
        <authorList>
            <person name="Dai J."/>
            <person name="Dai W."/>
            <person name="Qiu C."/>
            <person name="Yang Z."/>
            <person name="Zhang Y."/>
            <person name="Zhou M."/>
            <person name="Zhang L."/>
            <person name="Fang C."/>
            <person name="Gao Q."/>
            <person name="Yang Q."/>
            <person name="Li X."/>
            <person name="Wang Z."/>
            <person name="Wang Z."/>
            <person name="Jia Z."/>
            <person name="Chen X."/>
        </authorList>
    </citation>
    <scope>NUCLEOTIDE SEQUENCE [LARGE SCALE GENOMIC DNA]</scope>
    <source>
        <strain evidence="3 4">X14-1T</strain>
    </source>
</reference>
<name>A0A0E3ZFC3_9BACT</name>
<dbReference type="InterPro" id="IPR008274">
    <property type="entry name" value="AldOxase/xan_DH_MoCoBD1"/>
</dbReference>
<dbReference type="HOGENOM" id="CLU_001681_2_2_10"/>
<dbReference type="SUPFAM" id="SSF56003">
    <property type="entry name" value="Molybdenum cofactor-binding domain"/>
    <property type="match status" value="1"/>
</dbReference>
<proteinExistence type="predicted"/>
<evidence type="ECO:0000256" key="1">
    <source>
        <dbReference type="SAM" id="MobiDB-lite"/>
    </source>
</evidence>
<dbReference type="Gene3D" id="3.30.365.10">
    <property type="entry name" value="Aldehyde oxidase/xanthine dehydrogenase, molybdopterin binding domain"/>
    <property type="match status" value="4"/>
</dbReference>